<name>A0A0B6Z471_9EUPU</name>
<dbReference type="EMBL" id="HACG01015615">
    <property type="protein sequence ID" value="CEK62480.1"/>
    <property type="molecule type" value="Transcribed_RNA"/>
</dbReference>
<accession>A0A0B6Z471</accession>
<organism evidence="1">
    <name type="scientific">Arion vulgaris</name>
    <dbReference type="NCBI Taxonomy" id="1028688"/>
    <lineage>
        <taxon>Eukaryota</taxon>
        <taxon>Metazoa</taxon>
        <taxon>Spiralia</taxon>
        <taxon>Lophotrochozoa</taxon>
        <taxon>Mollusca</taxon>
        <taxon>Gastropoda</taxon>
        <taxon>Heterobranchia</taxon>
        <taxon>Euthyneura</taxon>
        <taxon>Panpulmonata</taxon>
        <taxon>Eupulmonata</taxon>
        <taxon>Stylommatophora</taxon>
        <taxon>Helicina</taxon>
        <taxon>Arionoidea</taxon>
        <taxon>Arionidae</taxon>
        <taxon>Arion</taxon>
    </lineage>
</organism>
<feature type="non-terminal residue" evidence="1">
    <location>
        <position position="52"/>
    </location>
</feature>
<proteinExistence type="predicted"/>
<dbReference type="AlphaFoldDB" id="A0A0B6Z471"/>
<gene>
    <name evidence="1" type="primary">ORF45282</name>
</gene>
<evidence type="ECO:0000313" key="1">
    <source>
        <dbReference type="EMBL" id="CEK62480.1"/>
    </source>
</evidence>
<reference evidence="1" key="1">
    <citation type="submission" date="2014-12" db="EMBL/GenBank/DDBJ databases">
        <title>Insight into the proteome of Arion vulgaris.</title>
        <authorList>
            <person name="Aradska J."/>
            <person name="Bulat T."/>
            <person name="Smidak R."/>
            <person name="Sarate P."/>
            <person name="Gangsoo J."/>
            <person name="Sialana F."/>
            <person name="Bilban M."/>
            <person name="Lubec G."/>
        </authorList>
    </citation>
    <scope>NUCLEOTIDE SEQUENCE</scope>
    <source>
        <tissue evidence="1">Skin</tissue>
    </source>
</reference>
<sequence>MIRYLTSKLREVISGLKDRWSSKCIDSYIWDKLLQRTSTTHAAQRNVYQKLL</sequence>
<protein>
    <submittedName>
        <fullName evidence="1">Uncharacterized protein</fullName>
    </submittedName>
</protein>